<feature type="transmembrane region" description="Helical" evidence="12">
    <location>
        <begin position="379"/>
        <end position="401"/>
    </location>
</feature>
<dbReference type="FunFam" id="3.40.190.10:FF:000035">
    <property type="entry name" value="Molybdate ABC transporter substrate-binding protein"/>
    <property type="match status" value="1"/>
</dbReference>
<dbReference type="EMBL" id="CP041186">
    <property type="protein sequence ID" value="QDG49637.1"/>
    <property type="molecule type" value="Genomic_DNA"/>
</dbReference>
<feature type="domain" description="ABC transmembrane type-1" evidence="13">
    <location>
        <begin position="303"/>
        <end position="503"/>
    </location>
</feature>
<sequence>MKSSTSSRRGMASRSVWAVTLVLMTILLLPAASPLEAEPSPSKVADQPLVVLAAASMADVLPAIGAQWEAERGQPVKFSFAGSSRLARQIIDGAPGDVYVSANSRWMQRLADEDDLADGTRRQIMSNDLVWVVPRHTSSPPSTASAVTPSKIRRLAVAGESVPAGIYADAALAATDLAPKMSDKLVRADNVRAALEWVARGEVDAGIVYRTDARAEPEVKVAFTFEPETHPTIAYEAAALAKSDQKQAADAFVAYLDSAPARDVFTKAGFSHMPTVGTGADAELGSESFASDPHPTVDVWSAIRLSLLVGLWCALLGLLPAIGLGWLLARRHFPGKSLVSTLTLAPLALPPVVTGFLLLRLFGREGLIGGFLASVGLEIPFSTAGAMIAAFTVGLPMYVLAARNAFEAVDREYEEVSLTMGHAPLQTFWRVTLPLAAPGLAAGAVLMFARAIGEFGATTVLAGNLEGETRTISLAVYTLLESPSGAESIQVLVGASIALSFLAMLGYERLSRWQRRRTEVRNDG</sequence>
<keyword evidence="11 12" id="KW-0472">Membrane</keyword>
<evidence type="ECO:0000256" key="4">
    <source>
        <dbReference type="ARBA" id="ARBA00022448"/>
    </source>
</evidence>
<evidence type="ECO:0000256" key="3">
    <source>
        <dbReference type="ARBA" id="ARBA00009175"/>
    </source>
</evidence>
<dbReference type="OrthoDB" id="9785015at2"/>
<dbReference type="InterPro" id="IPR000515">
    <property type="entry name" value="MetI-like"/>
</dbReference>
<feature type="transmembrane region" description="Helical" evidence="12">
    <location>
        <begin position="489"/>
        <end position="507"/>
    </location>
</feature>
<comment type="subcellular location">
    <subcellularLocation>
        <location evidence="1 12">Cell membrane</location>
        <topology evidence="1 12">Multi-pass membrane protein</topology>
    </subcellularLocation>
</comment>
<gene>
    <name evidence="14" type="primary">modB</name>
    <name evidence="14" type="ORF">FIV42_02435</name>
</gene>
<keyword evidence="4 12" id="KW-0813">Transport</keyword>
<evidence type="ECO:0000256" key="10">
    <source>
        <dbReference type="ARBA" id="ARBA00022989"/>
    </source>
</evidence>
<dbReference type="GO" id="GO:0030973">
    <property type="term" value="F:molybdate ion binding"/>
    <property type="evidence" value="ECO:0007669"/>
    <property type="project" value="UniProtKB-ARBA"/>
</dbReference>
<keyword evidence="5" id="KW-1003">Cell membrane</keyword>
<dbReference type="CDD" id="cd06261">
    <property type="entry name" value="TM_PBP2"/>
    <property type="match status" value="1"/>
</dbReference>
<dbReference type="GO" id="GO:0015098">
    <property type="term" value="F:molybdate ion transmembrane transporter activity"/>
    <property type="evidence" value="ECO:0007669"/>
    <property type="project" value="InterPro"/>
</dbReference>
<dbReference type="GO" id="GO:0005886">
    <property type="term" value="C:plasma membrane"/>
    <property type="evidence" value="ECO:0007669"/>
    <property type="project" value="UniProtKB-SubCell"/>
</dbReference>
<organism evidence="14 15">
    <name type="scientific">Persicimonas caeni</name>
    <dbReference type="NCBI Taxonomy" id="2292766"/>
    <lineage>
        <taxon>Bacteria</taxon>
        <taxon>Deltaproteobacteria</taxon>
        <taxon>Bradymonadales</taxon>
        <taxon>Bradymonadaceae</taxon>
        <taxon>Persicimonas</taxon>
    </lineage>
</organism>
<proteinExistence type="inferred from homology"/>
<dbReference type="RefSeq" id="WP_141196134.1">
    <property type="nucleotide sequence ID" value="NZ_CP041186.1"/>
</dbReference>
<dbReference type="PROSITE" id="PS50928">
    <property type="entry name" value="ABC_TM1"/>
    <property type="match status" value="1"/>
</dbReference>
<comment type="similarity">
    <text evidence="3">Belongs to the bacterial solute-binding protein ModA family.</text>
</comment>
<dbReference type="GO" id="GO:1901359">
    <property type="term" value="F:tungstate binding"/>
    <property type="evidence" value="ECO:0007669"/>
    <property type="project" value="UniProtKB-ARBA"/>
</dbReference>
<dbReference type="AlphaFoldDB" id="A0A4Y6PNQ2"/>
<evidence type="ECO:0000256" key="9">
    <source>
        <dbReference type="ARBA" id="ARBA00022729"/>
    </source>
</evidence>
<keyword evidence="8" id="KW-0479">Metal-binding</keyword>
<evidence type="ECO:0000256" key="1">
    <source>
        <dbReference type="ARBA" id="ARBA00004651"/>
    </source>
</evidence>
<dbReference type="SUPFAM" id="SSF161098">
    <property type="entry name" value="MetI-like"/>
    <property type="match status" value="1"/>
</dbReference>
<dbReference type="InterPro" id="IPR011867">
    <property type="entry name" value="ModB_ABC"/>
</dbReference>
<dbReference type="PANTHER" id="PTHR30183">
    <property type="entry name" value="MOLYBDENUM TRANSPORT SYSTEM PERMEASE PROTEIN MODB"/>
    <property type="match status" value="1"/>
</dbReference>
<accession>A0A4Y6PNQ2</accession>
<evidence type="ECO:0000313" key="14">
    <source>
        <dbReference type="EMBL" id="QDG49637.1"/>
    </source>
</evidence>
<dbReference type="GO" id="GO:0046872">
    <property type="term" value="F:metal ion binding"/>
    <property type="evidence" value="ECO:0007669"/>
    <property type="project" value="UniProtKB-KW"/>
</dbReference>
<evidence type="ECO:0000259" key="13">
    <source>
        <dbReference type="PROSITE" id="PS50928"/>
    </source>
</evidence>
<dbReference type="Gene3D" id="1.10.3720.10">
    <property type="entry name" value="MetI-like"/>
    <property type="match status" value="1"/>
</dbReference>
<protein>
    <submittedName>
        <fullName evidence="14">Molybdate ABC transporter permease subunit</fullName>
    </submittedName>
</protein>
<accession>A0A5B8Y157</accession>
<keyword evidence="15" id="KW-1185">Reference proteome</keyword>
<keyword evidence="6" id="KW-0500">Molybdenum</keyword>
<evidence type="ECO:0000256" key="6">
    <source>
        <dbReference type="ARBA" id="ARBA00022505"/>
    </source>
</evidence>
<dbReference type="Gene3D" id="3.40.190.10">
    <property type="entry name" value="Periplasmic binding protein-like II"/>
    <property type="match status" value="2"/>
</dbReference>
<dbReference type="Pfam" id="PF00528">
    <property type="entry name" value="BPD_transp_1"/>
    <property type="match status" value="1"/>
</dbReference>
<keyword evidence="7 12" id="KW-0812">Transmembrane</keyword>
<comment type="similarity">
    <text evidence="2">Belongs to the binding-protein-dependent transport system permease family. CysTW subfamily.</text>
</comment>
<dbReference type="InterPro" id="IPR005950">
    <property type="entry name" value="ModA"/>
</dbReference>
<evidence type="ECO:0000313" key="15">
    <source>
        <dbReference type="Proteomes" id="UP000315995"/>
    </source>
</evidence>
<evidence type="ECO:0000256" key="5">
    <source>
        <dbReference type="ARBA" id="ARBA00022475"/>
    </source>
</evidence>
<evidence type="ECO:0000256" key="11">
    <source>
        <dbReference type="ARBA" id="ARBA00023136"/>
    </source>
</evidence>
<dbReference type="NCBIfam" id="TIGR02141">
    <property type="entry name" value="modB_ABC"/>
    <property type="match status" value="1"/>
</dbReference>
<feature type="transmembrane region" description="Helical" evidence="12">
    <location>
        <begin position="305"/>
        <end position="329"/>
    </location>
</feature>
<keyword evidence="9" id="KW-0732">Signal</keyword>
<dbReference type="InterPro" id="IPR035906">
    <property type="entry name" value="MetI-like_sf"/>
</dbReference>
<feature type="transmembrane region" description="Helical" evidence="12">
    <location>
        <begin position="428"/>
        <end position="449"/>
    </location>
</feature>
<evidence type="ECO:0000256" key="7">
    <source>
        <dbReference type="ARBA" id="ARBA00022692"/>
    </source>
</evidence>
<evidence type="ECO:0000256" key="2">
    <source>
        <dbReference type="ARBA" id="ARBA00007069"/>
    </source>
</evidence>
<dbReference type="NCBIfam" id="TIGR01256">
    <property type="entry name" value="modA"/>
    <property type="match status" value="1"/>
</dbReference>
<dbReference type="SUPFAM" id="SSF53850">
    <property type="entry name" value="Periplasmic binding protein-like II"/>
    <property type="match status" value="1"/>
</dbReference>
<keyword evidence="10 12" id="KW-1133">Transmembrane helix</keyword>
<feature type="transmembrane region" description="Helical" evidence="12">
    <location>
        <begin position="341"/>
        <end position="359"/>
    </location>
</feature>
<dbReference type="PANTHER" id="PTHR30183:SF3">
    <property type="entry name" value="MOLYBDENUM TRANSPORT SYSTEM PERMEASE PROTEIN MODB"/>
    <property type="match status" value="1"/>
</dbReference>
<dbReference type="Pfam" id="PF13531">
    <property type="entry name" value="SBP_bac_11"/>
    <property type="match status" value="1"/>
</dbReference>
<dbReference type="Proteomes" id="UP000315995">
    <property type="component" value="Chromosome"/>
</dbReference>
<evidence type="ECO:0000256" key="12">
    <source>
        <dbReference type="RuleBase" id="RU363032"/>
    </source>
</evidence>
<evidence type="ECO:0000256" key="8">
    <source>
        <dbReference type="ARBA" id="ARBA00022723"/>
    </source>
</evidence>
<name>A0A4Y6PNQ2_PERCE</name>
<reference evidence="14 15" key="1">
    <citation type="submission" date="2019-06" db="EMBL/GenBank/DDBJ databases">
        <title>Persicimonas caeni gen. nov., sp. nov., a predatory bacterium isolated from solar saltern.</title>
        <authorList>
            <person name="Wang S."/>
        </authorList>
    </citation>
    <scope>NUCLEOTIDE SEQUENCE [LARGE SCALE GENOMIC DNA]</scope>
    <source>
        <strain evidence="14 15">YN101</strain>
    </source>
</reference>